<reference evidence="2 3" key="1">
    <citation type="submission" date="2015-01" db="EMBL/GenBank/DDBJ databases">
        <title>The Genome Sequence of Exophiala spinifera CBS89968.</title>
        <authorList>
            <consortium name="The Broad Institute Genomics Platform"/>
            <person name="Cuomo C."/>
            <person name="de Hoog S."/>
            <person name="Gorbushina A."/>
            <person name="Stielow B."/>
            <person name="Teixiera M."/>
            <person name="Abouelleil A."/>
            <person name="Chapman S.B."/>
            <person name="Priest M."/>
            <person name="Young S.K."/>
            <person name="Wortman J."/>
            <person name="Nusbaum C."/>
            <person name="Birren B."/>
        </authorList>
    </citation>
    <scope>NUCLEOTIDE SEQUENCE [LARGE SCALE GENOMIC DNA]</scope>
    <source>
        <strain evidence="2 3">CBS 89968</strain>
    </source>
</reference>
<gene>
    <name evidence="2" type="ORF">PV08_00777</name>
</gene>
<dbReference type="Proteomes" id="UP000053328">
    <property type="component" value="Unassembled WGS sequence"/>
</dbReference>
<evidence type="ECO:0000313" key="3">
    <source>
        <dbReference type="Proteomes" id="UP000053328"/>
    </source>
</evidence>
<sequence>MAKNSSSTGGALPTLLDESVSRPNGHDNDNDDQWSNACSDLDIDEVAYTIDDHPVDRTANHAREDSDAIQGQLVSHCYLSETATEGPNVVEVEIDLDCSGSSGVQPEELGVTQEPGEADTSPKTCSN</sequence>
<dbReference type="VEuPathDB" id="FungiDB:PV08_00777"/>
<feature type="region of interest" description="Disordered" evidence="1">
    <location>
        <begin position="99"/>
        <end position="127"/>
    </location>
</feature>
<dbReference type="HOGENOM" id="CLU_1970596_0_0_1"/>
<accession>A0A0D2A5Z0</accession>
<dbReference type="GeneID" id="27327860"/>
<name>A0A0D2A5Z0_9EURO</name>
<evidence type="ECO:0000256" key="1">
    <source>
        <dbReference type="SAM" id="MobiDB-lite"/>
    </source>
</evidence>
<dbReference type="RefSeq" id="XP_016240418.1">
    <property type="nucleotide sequence ID" value="XM_016375142.1"/>
</dbReference>
<proteinExistence type="predicted"/>
<dbReference type="EMBL" id="KN847492">
    <property type="protein sequence ID" value="KIW20202.1"/>
    <property type="molecule type" value="Genomic_DNA"/>
</dbReference>
<evidence type="ECO:0000313" key="2">
    <source>
        <dbReference type="EMBL" id="KIW20202.1"/>
    </source>
</evidence>
<feature type="region of interest" description="Disordered" evidence="1">
    <location>
        <begin position="1"/>
        <end position="38"/>
    </location>
</feature>
<organism evidence="2 3">
    <name type="scientific">Exophiala spinifera</name>
    <dbReference type="NCBI Taxonomy" id="91928"/>
    <lineage>
        <taxon>Eukaryota</taxon>
        <taxon>Fungi</taxon>
        <taxon>Dikarya</taxon>
        <taxon>Ascomycota</taxon>
        <taxon>Pezizomycotina</taxon>
        <taxon>Eurotiomycetes</taxon>
        <taxon>Chaetothyriomycetidae</taxon>
        <taxon>Chaetothyriales</taxon>
        <taxon>Herpotrichiellaceae</taxon>
        <taxon>Exophiala</taxon>
    </lineage>
</organism>
<dbReference type="AlphaFoldDB" id="A0A0D2A5Z0"/>
<protein>
    <submittedName>
        <fullName evidence="2">Uncharacterized protein</fullName>
    </submittedName>
</protein>
<keyword evidence="3" id="KW-1185">Reference proteome</keyword>